<keyword evidence="1" id="KW-0479">Metal-binding</keyword>
<name>A0A2R6A9S9_9ARCH</name>
<dbReference type="PANTHER" id="PTHR37302">
    <property type="entry name" value="SLR1116 PROTEIN"/>
    <property type="match status" value="1"/>
</dbReference>
<dbReference type="Gene3D" id="1.20.120.450">
    <property type="entry name" value="dinb family like domain"/>
    <property type="match status" value="1"/>
</dbReference>
<comment type="caution">
    <text evidence="2">The sequence shown here is derived from an EMBL/GenBank/DDBJ whole genome shotgun (WGS) entry which is preliminary data.</text>
</comment>
<evidence type="ECO:0000313" key="3">
    <source>
        <dbReference type="Proteomes" id="UP000240880"/>
    </source>
</evidence>
<protein>
    <recommendedName>
        <fullName evidence="4">DinB-like domain-containing protein</fullName>
    </recommendedName>
</protein>
<dbReference type="EMBL" id="NEXC01000033">
    <property type="protein sequence ID" value="PSN83181.1"/>
    <property type="molecule type" value="Genomic_DNA"/>
</dbReference>
<dbReference type="InterPro" id="IPR007837">
    <property type="entry name" value="DinB"/>
</dbReference>
<proteinExistence type="predicted"/>
<sequence length="202" mass="24331">MGRPNHTSLKLPYFRNGWLIFRRILVNPVFKQFVFSVFELYEYAATVRRKFVEKLATLPWSEVEKNREASFYSMKNIVLHMIDNEDWIVNYVIPGELHKYVRRKWSEYKSMDEVIAHLNEVEAKTRRFLFTLDDKTLSKKVTLKLQSGEQFELSVEECLFQSFTEQLYHMGELIALMWQINIEPPPMQWFYNNPRQKATNFD</sequence>
<dbReference type="Proteomes" id="UP000240880">
    <property type="component" value="Unassembled WGS sequence"/>
</dbReference>
<dbReference type="GO" id="GO:0046872">
    <property type="term" value="F:metal ion binding"/>
    <property type="evidence" value="ECO:0007669"/>
    <property type="project" value="UniProtKB-KW"/>
</dbReference>
<dbReference type="SUPFAM" id="SSF109854">
    <property type="entry name" value="DinB/YfiT-like putative metalloenzymes"/>
    <property type="match status" value="1"/>
</dbReference>
<reference evidence="2 3" key="1">
    <citation type="submission" date="2017-04" db="EMBL/GenBank/DDBJ databases">
        <title>Novel microbial lineages endemic to geothermal iron-oxide mats fill important gaps in the evolutionary history of Archaea.</title>
        <authorList>
            <person name="Jay Z.J."/>
            <person name="Beam J.P."/>
            <person name="Dlakic M."/>
            <person name="Rusch D.B."/>
            <person name="Kozubal M.A."/>
            <person name="Inskeep W.P."/>
        </authorList>
    </citation>
    <scope>NUCLEOTIDE SEQUENCE [LARGE SCALE GENOMIC DNA]</scope>
    <source>
        <strain evidence="2">OSP_D</strain>
    </source>
</reference>
<evidence type="ECO:0000313" key="2">
    <source>
        <dbReference type="EMBL" id="PSN83181.1"/>
    </source>
</evidence>
<accession>A0A2R6A9S9</accession>
<organism evidence="2 3">
    <name type="scientific">Candidatus Marsarchaeota G1 archaeon OSP_D</name>
    <dbReference type="NCBI Taxonomy" id="1978155"/>
    <lineage>
        <taxon>Archaea</taxon>
        <taxon>Candidatus Marsarchaeota</taxon>
        <taxon>Candidatus Marsarchaeota group 1</taxon>
    </lineage>
</organism>
<dbReference type="AlphaFoldDB" id="A0A2R6A9S9"/>
<dbReference type="Pfam" id="PF05163">
    <property type="entry name" value="DinB"/>
    <property type="match status" value="1"/>
</dbReference>
<dbReference type="PANTHER" id="PTHR37302:SF3">
    <property type="entry name" value="DAMAGE-INDUCIBLE PROTEIN DINB"/>
    <property type="match status" value="1"/>
</dbReference>
<gene>
    <name evidence="2" type="ORF">B9Q01_05565</name>
</gene>
<evidence type="ECO:0000256" key="1">
    <source>
        <dbReference type="ARBA" id="ARBA00022723"/>
    </source>
</evidence>
<evidence type="ECO:0008006" key="4">
    <source>
        <dbReference type="Google" id="ProtNLM"/>
    </source>
</evidence>
<dbReference type="InterPro" id="IPR034660">
    <property type="entry name" value="DinB/YfiT-like"/>
</dbReference>